<keyword evidence="3" id="KW-1185">Reference proteome</keyword>
<gene>
    <name evidence="2" type="ORF">CMV30_06535</name>
</gene>
<evidence type="ECO:0000313" key="2">
    <source>
        <dbReference type="EMBL" id="ATC63633.1"/>
    </source>
</evidence>
<evidence type="ECO:0000256" key="1">
    <source>
        <dbReference type="SAM" id="MobiDB-lite"/>
    </source>
</evidence>
<dbReference type="KEGG" id="vbh:CMV30_06535"/>
<proteinExistence type="predicted"/>
<feature type="compositionally biased region" description="Low complexity" evidence="1">
    <location>
        <begin position="541"/>
        <end position="550"/>
    </location>
</feature>
<sequence length="562" mass="64114">MPREADDRALLLTTNSQRSRRLTAMLGLTAALAAAAHAKERNLWPLWVGQLQEPTAQETQNAATPSASALLAALSPLPSSESAPVNSWTSAGPFLFSQPLPTEPPRLDTAVRVSGFRPFYVQKTDATGRVLNAYVLPPLFQYTYSPFGSRWKIFSLINRESPSANHVTGPASRERTAFEVWPFYFSRQTGNPETSYRALFPLYGNVTYRFGLDRWSWVVFPLYGRFEKNGVTTTTAPWPFIKVLRGQGNSGFELFPLFGYRAKPGEYREQFYLWPLIYKNEKNLSAPQPDIRQGFLPFYASTIDENSASKTYLWPFFGWFDRTAPRQYHETRYFWPLFVQGRGDDRHVNRWAPFYTHSSGKGVEKTWLLWPLWRQHISDEGPIIQTKRQILYFVYNSTGQRSATSTTSAPAHKTHLWPLFTTWDNGAGRRQIQALSPLEVFFPHNETIRTVYSPLFALYRYDRSSAENSRHSLLWNLVTWKRAPQQREFHLGPLLGIEKRPAEKRVALLAGVIGFDRTATRGWRPFLFKFKRRPAPAIISSAAQSAPAPSESDLLATSAAQP</sequence>
<dbReference type="Proteomes" id="UP000217265">
    <property type="component" value="Chromosome"/>
</dbReference>
<name>A0A290Q5B8_9BACT</name>
<evidence type="ECO:0000313" key="3">
    <source>
        <dbReference type="Proteomes" id="UP000217265"/>
    </source>
</evidence>
<dbReference type="RefSeq" id="WP_096055265.1">
    <property type="nucleotide sequence ID" value="NZ_CP023344.1"/>
</dbReference>
<feature type="region of interest" description="Disordered" evidence="1">
    <location>
        <begin position="541"/>
        <end position="562"/>
    </location>
</feature>
<dbReference type="EMBL" id="CP023344">
    <property type="protein sequence ID" value="ATC63633.1"/>
    <property type="molecule type" value="Genomic_DNA"/>
</dbReference>
<dbReference type="AlphaFoldDB" id="A0A290Q5B8"/>
<organism evidence="2 3">
    <name type="scientific">Nibricoccus aquaticus</name>
    <dbReference type="NCBI Taxonomy" id="2576891"/>
    <lineage>
        <taxon>Bacteria</taxon>
        <taxon>Pseudomonadati</taxon>
        <taxon>Verrucomicrobiota</taxon>
        <taxon>Opitutia</taxon>
        <taxon>Opitutales</taxon>
        <taxon>Opitutaceae</taxon>
        <taxon>Nibricoccus</taxon>
    </lineage>
</organism>
<reference evidence="2 3" key="1">
    <citation type="submission" date="2017-09" db="EMBL/GenBank/DDBJ databases">
        <title>Complete genome sequence of Verrucomicrobial strain HZ-65, isolated from freshwater.</title>
        <authorList>
            <person name="Choi A."/>
        </authorList>
    </citation>
    <scope>NUCLEOTIDE SEQUENCE [LARGE SCALE GENOMIC DNA]</scope>
    <source>
        <strain evidence="2 3">HZ-65</strain>
    </source>
</reference>
<dbReference type="OrthoDB" id="9791525at2"/>
<accession>A0A290Q5B8</accession>
<protein>
    <submittedName>
        <fullName evidence="2">Uncharacterized protein</fullName>
    </submittedName>
</protein>